<dbReference type="Proteomes" id="UP001061862">
    <property type="component" value="Chromosome"/>
</dbReference>
<keyword evidence="2" id="KW-1185">Reference proteome</keyword>
<sequence>MTNIELRRDNKGKVDLFVSGVPALGAQFNGINQFGDKQCAVILVPLDQLSFGEQSTVVPFPVVVR</sequence>
<evidence type="ECO:0000313" key="1">
    <source>
        <dbReference type="EMBL" id="UXN70909.1"/>
    </source>
</evidence>
<evidence type="ECO:0000313" key="2">
    <source>
        <dbReference type="Proteomes" id="UP001061862"/>
    </source>
</evidence>
<accession>A0ABY6CF87</accession>
<dbReference type="EMBL" id="CP104965">
    <property type="protein sequence ID" value="UXN70909.1"/>
    <property type="molecule type" value="Genomic_DNA"/>
</dbReference>
<reference evidence="1 2" key="1">
    <citation type="submission" date="2022-09" db="EMBL/GenBank/DDBJ databases">
        <title>Interaction between co-microsymbionts with complementary sets of symbiotic genes in legume-rhizobium systems.</title>
        <authorList>
            <person name="Safronova V."/>
            <person name="Sazanova A."/>
            <person name="Afonin A."/>
            <person name="Chirak E."/>
        </authorList>
    </citation>
    <scope>NUCLEOTIDE SEQUENCE [LARGE SCALE GENOMIC DNA]</scope>
    <source>
        <strain evidence="1 2">A18/4-1</strain>
    </source>
</reference>
<dbReference type="RefSeq" id="WP_262170198.1">
    <property type="nucleotide sequence ID" value="NZ_CP104965.1"/>
</dbReference>
<name>A0ABY6CF87_9HYPH</name>
<gene>
    <name evidence="1" type="ORF">N8A98_06895</name>
</gene>
<proteinExistence type="predicted"/>
<organism evidence="1 2">
    <name type="scientific">Devosia neptuniae</name>
    <dbReference type="NCBI Taxonomy" id="191302"/>
    <lineage>
        <taxon>Bacteria</taxon>
        <taxon>Pseudomonadati</taxon>
        <taxon>Pseudomonadota</taxon>
        <taxon>Alphaproteobacteria</taxon>
        <taxon>Hyphomicrobiales</taxon>
        <taxon>Devosiaceae</taxon>
        <taxon>Devosia</taxon>
    </lineage>
</organism>
<protein>
    <submittedName>
        <fullName evidence="1">Uncharacterized protein</fullName>
    </submittedName>
</protein>